<dbReference type="AlphaFoldDB" id="A0A3D8YI12"/>
<feature type="transmembrane region" description="Helical" evidence="1">
    <location>
        <begin position="100"/>
        <end position="119"/>
    </location>
</feature>
<organism evidence="2 3">
    <name type="scientific">Dyadobacter luteus</name>
    <dbReference type="NCBI Taxonomy" id="2259619"/>
    <lineage>
        <taxon>Bacteria</taxon>
        <taxon>Pseudomonadati</taxon>
        <taxon>Bacteroidota</taxon>
        <taxon>Cytophagia</taxon>
        <taxon>Cytophagales</taxon>
        <taxon>Spirosomataceae</taxon>
        <taxon>Dyadobacter</taxon>
    </lineage>
</organism>
<dbReference type="EMBL" id="QNUL01000001">
    <property type="protein sequence ID" value="REA64489.1"/>
    <property type="molecule type" value="Genomic_DNA"/>
</dbReference>
<proteinExistence type="predicted"/>
<dbReference type="RefSeq" id="WP_115829097.1">
    <property type="nucleotide sequence ID" value="NZ_QNUL01000001.1"/>
</dbReference>
<keyword evidence="1" id="KW-0472">Membrane</keyword>
<feature type="transmembrane region" description="Helical" evidence="1">
    <location>
        <begin position="75"/>
        <end position="94"/>
    </location>
</feature>
<keyword evidence="3" id="KW-1185">Reference proteome</keyword>
<name>A0A3D8YI12_9BACT</name>
<dbReference type="Proteomes" id="UP000256373">
    <property type="component" value="Unassembled WGS sequence"/>
</dbReference>
<evidence type="ECO:0008006" key="4">
    <source>
        <dbReference type="Google" id="ProtNLM"/>
    </source>
</evidence>
<protein>
    <recommendedName>
        <fullName evidence="4">VanZ-like domain-containing protein</fullName>
    </recommendedName>
</protein>
<gene>
    <name evidence="2" type="ORF">DSL64_02780</name>
</gene>
<feature type="transmembrane region" description="Helical" evidence="1">
    <location>
        <begin position="44"/>
        <end position="63"/>
    </location>
</feature>
<evidence type="ECO:0000313" key="3">
    <source>
        <dbReference type="Proteomes" id="UP000256373"/>
    </source>
</evidence>
<keyword evidence="1" id="KW-0812">Transmembrane</keyword>
<reference evidence="2 3" key="1">
    <citation type="submission" date="2018-07" db="EMBL/GenBank/DDBJ databases">
        <title>Dyadobacter roseus sp. nov., isolated from rose rhizosphere soil.</title>
        <authorList>
            <person name="Chen L."/>
        </authorList>
    </citation>
    <scope>NUCLEOTIDE SEQUENCE [LARGE SCALE GENOMIC DNA]</scope>
    <source>
        <strain evidence="2 3">RS19</strain>
    </source>
</reference>
<accession>A0A3D8YI12</accession>
<dbReference type="OrthoDB" id="1358136at2"/>
<evidence type="ECO:0000313" key="2">
    <source>
        <dbReference type="EMBL" id="REA64489.1"/>
    </source>
</evidence>
<evidence type="ECO:0000256" key="1">
    <source>
        <dbReference type="SAM" id="Phobius"/>
    </source>
</evidence>
<keyword evidence="1" id="KW-1133">Transmembrane helix</keyword>
<sequence length="132" mass="14838">MSRILTILTVAVLGLSVLFFSWLPHPDIGSLPIFPHWLGKWINHYGNLRTAVPFFLATTFLGITIDKESKHWRRIFPGSLVLVTVAELGQLLLPKRHFDLWDIVWGMVGAISGMTIAIISKTITSRCKTSQP</sequence>
<comment type="caution">
    <text evidence="2">The sequence shown here is derived from an EMBL/GenBank/DDBJ whole genome shotgun (WGS) entry which is preliminary data.</text>
</comment>